<evidence type="ECO:0000256" key="1">
    <source>
        <dbReference type="ARBA" id="ARBA00004685"/>
    </source>
</evidence>
<comment type="caution">
    <text evidence="3">The sequence shown here is derived from an EMBL/GenBank/DDBJ whole genome shotgun (WGS) entry which is preliminary data.</text>
</comment>
<name>A0ABR3PQL7_9PEZI</name>
<dbReference type="PANTHER" id="PTHR33365:SF4">
    <property type="entry name" value="CYCLOCHLOROTINE BIOSYNTHESIS PROTEIN O"/>
    <property type="match status" value="1"/>
</dbReference>
<dbReference type="RefSeq" id="XP_069204337.1">
    <property type="nucleotide sequence ID" value="XM_069340818.1"/>
</dbReference>
<gene>
    <name evidence="3" type="ORF">AAFC00_001613</name>
</gene>
<evidence type="ECO:0000313" key="3">
    <source>
        <dbReference type="EMBL" id="KAL1311488.1"/>
    </source>
</evidence>
<dbReference type="EMBL" id="JBFMKM010000001">
    <property type="protein sequence ID" value="KAL1311488.1"/>
    <property type="molecule type" value="Genomic_DNA"/>
</dbReference>
<keyword evidence="4" id="KW-1185">Reference proteome</keyword>
<sequence>MPLLIFLLVSSFLLNILLLLHRGYLWTPQSNILYTPVTGIGGRRPRLFKTGLGKDASIFQGSPSAEKYDSWRALYVHAVAIPRSLAARLPNKTLEIPDIDGEARFIVGINVFHHLHCLHLLSQVVDFTFHPEYYGLNSTYHQFDSVHNLRDINEGLPEAFLDERHIGHCVDSIRQALMCEADLSTYVWQMPPVERNDSLIPEEHIHQSPQVFVDTQRMCVDFDAVRRWAGQRRYEQPLPGSVSGSSAIGRCGHGQSGCGDHIYQDADWRASNTWMDSKQWVDFREGEGDGKTSIFFEMGD</sequence>
<comment type="pathway">
    <text evidence="1">Mycotoxin biosynthesis.</text>
</comment>
<dbReference type="Proteomes" id="UP001562354">
    <property type="component" value="Unassembled WGS sequence"/>
</dbReference>
<evidence type="ECO:0000256" key="2">
    <source>
        <dbReference type="ARBA" id="ARBA00035112"/>
    </source>
</evidence>
<dbReference type="Pfam" id="PF11807">
    <property type="entry name" value="UstYa"/>
    <property type="match status" value="1"/>
</dbReference>
<reference evidence="3 4" key="1">
    <citation type="submission" date="2024-07" db="EMBL/GenBank/DDBJ databases">
        <title>Draft sequence of the Neodothiora populina.</title>
        <authorList>
            <person name="Drown D.D."/>
            <person name="Schuette U.S."/>
            <person name="Buechlein A.B."/>
            <person name="Rusch D.R."/>
            <person name="Winton L.W."/>
            <person name="Adams G.A."/>
        </authorList>
    </citation>
    <scope>NUCLEOTIDE SEQUENCE [LARGE SCALE GENOMIC DNA]</scope>
    <source>
        <strain evidence="3 4">CPC 39397</strain>
    </source>
</reference>
<dbReference type="InterPro" id="IPR021765">
    <property type="entry name" value="UstYa-like"/>
</dbReference>
<organism evidence="3 4">
    <name type="scientific">Neodothiora populina</name>
    <dbReference type="NCBI Taxonomy" id="2781224"/>
    <lineage>
        <taxon>Eukaryota</taxon>
        <taxon>Fungi</taxon>
        <taxon>Dikarya</taxon>
        <taxon>Ascomycota</taxon>
        <taxon>Pezizomycotina</taxon>
        <taxon>Dothideomycetes</taxon>
        <taxon>Dothideomycetidae</taxon>
        <taxon>Dothideales</taxon>
        <taxon>Dothioraceae</taxon>
        <taxon>Neodothiora</taxon>
    </lineage>
</organism>
<proteinExistence type="inferred from homology"/>
<dbReference type="GeneID" id="95975316"/>
<protein>
    <submittedName>
        <fullName evidence="3">Uncharacterized protein</fullName>
    </submittedName>
</protein>
<evidence type="ECO:0000313" key="4">
    <source>
        <dbReference type="Proteomes" id="UP001562354"/>
    </source>
</evidence>
<dbReference type="PANTHER" id="PTHR33365">
    <property type="entry name" value="YALI0B05434P"/>
    <property type="match status" value="1"/>
</dbReference>
<comment type="similarity">
    <text evidence="2">Belongs to the ustYa family.</text>
</comment>
<accession>A0ABR3PQL7</accession>